<dbReference type="InterPro" id="IPR036928">
    <property type="entry name" value="AS_sf"/>
</dbReference>
<evidence type="ECO:0000256" key="4">
    <source>
        <dbReference type="PIRSR" id="PIRSR001221-2"/>
    </source>
</evidence>
<dbReference type="AlphaFoldDB" id="A0A178ZCE3"/>
<dbReference type="GeneID" id="30012353"/>
<reference evidence="6 7" key="1">
    <citation type="submission" date="2016-04" db="EMBL/GenBank/DDBJ databases">
        <title>Draft genome of Fonsecaea erecta CBS 125763.</title>
        <authorList>
            <person name="Weiss V.A."/>
            <person name="Vicente V.A."/>
            <person name="Raittz R.T."/>
            <person name="Moreno L.F."/>
            <person name="De Souza E.M."/>
            <person name="Pedrosa F.O."/>
            <person name="Steffens M.B."/>
            <person name="Faoro H."/>
            <person name="Tadra-Sfeir M.Z."/>
            <person name="Najafzadeh M.J."/>
            <person name="Felipe M.S."/>
            <person name="Teixeira M."/>
            <person name="Sun J."/>
            <person name="Xi L."/>
            <person name="Gomes R."/>
            <person name="De Azevedo C.M."/>
            <person name="Salgado C.G."/>
            <person name="Da Silva M.B."/>
            <person name="Nascimento M.F."/>
            <person name="Queiroz-Telles F."/>
            <person name="Attili D.S."/>
            <person name="Gorbushina A."/>
        </authorList>
    </citation>
    <scope>NUCLEOTIDE SEQUENCE [LARGE SCALE GENOMIC DNA]</scope>
    <source>
        <strain evidence="6 7">CBS 125763</strain>
    </source>
</reference>
<dbReference type="PIRSF" id="PIRSF001221">
    <property type="entry name" value="Amidase_fungi"/>
    <property type="match status" value="1"/>
</dbReference>
<gene>
    <name evidence="6" type="ORF">AYL99_08185</name>
</gene>
<evidence type="ECO:0000259" key="5">
    <source>
        <dbReference type="Pfam" id="PF01425"/>
    </source>
</evidence>
<feature type="active site" description="Charge relay system" evidence="3">
    <location>
        <position position="139"/>
    </location>
</feature>
<feature type="binding site" evidence="4">
    <location>
        <position position="189"/>
    </location>
    <ligand>
        <name>substrate</name>
    </ligand>
</feature>
<keyword evidence="2" id="KW-0378">Hydrolase</keyword>
<dbReference type="SUPFAM" id="SSF75304">
    <property type="entry name" value="Amidase signature (AS) enzymes"/>
    <property type="match status" value="1"/>
</dbReference>
<evidence type="ECO:0000256" key="1">
    <source>
        <dbReference type="ARBA" id="ARBA00009199"/>
    </source>
</evidence>
<proteinExistence type="inferred from homology"/>
<dbReference type="Gene3D" id="3.90.1300.10">
    <property type="entry name" value="Amidase signature (AS) domain"/>
    <property type="match status" value="1"/>
</dbReference>
<dbReference type="EMBL" id="LVYI01000007">
    <property type="protein sequence ID" value="OAP57447.1"/>
    <property type="molecule type" value="Genomic_DNA"/>
</dbReference>
<evidence type="ECO:0000256" key="3">
    <source>
        <dbReference type="PIRSR" id="PIRSR001221-1"/>
    </source>
</evidence>
<feature type="domain" description="Amidase" evidence="5">
    <location>
        <begin position="83"/>
        <end position="517"/>
    </location>
</feature>
<dbReference type="OrthoDB" id="6428749at2759"/>
<feature type="binding site" evidence="4">
    <location>
        <begin position="236"/>
        <end position="239"/>
    </location>
    <ligand>
        <name>substrate</name>
    </ligand>
</feature>
<keyword evidence="7" id="KW-1185">Reference proteome</keyword>
<organism evidence="6 7">
    <name type="scientific">Fonsecaea erecta</name>
    <dbReference type="NCBI Taxonomy" id="1367422"/>
    <lineage>
        <taxon>Eukaryota</taxon>
        <taxon>Fungi</taxon>
        <taxon>Dikarya</taxon>
        <taxon>Ascomycota</taxon>
        <taxon>Pezizomycotina</taxon>
        <taxon>Eurotiomycetes</taxon>
        <taxon>Chaetothyriomycetidae</taxon>
        <taxon>Chaetothyriales</taxon>
        <taxon>Herpotrichiellaceae</taxon>
        <taxon>Fonsecaea</taxon>
    </lineage>
</organism>
<dbReference type="Pfam" id="PF01425">
    <property type="entry name" value="Amidase"/>
    <property type="match status" value="1"/>
</dbReference>
<comment type="caution">
    <text evidence="6">The sequence shown here is derived from an EMBL/GenBank/DDBJ whole genome shotgun (WGS) entry which is preliminary data.</text>
</comment>
<dbReference type="PANTHER" id="PTHR46072">
    <property type="entry name" value="AMIDASE-RELATED-RELATED"/>
    <property type="match status" value="1"/>
</dbReference>
<feature type="active site" description="Acyl-ester intermediate" evidence="3">
    <location>
        <position position="239"/>
    </location>
</feature>
<sequence length="529" mass="57513">MAYTTNWPALVEEKLRDRDSRIPAEWRLPEEITKNISPTSDLNAFDLLRTHELLTADQVGLTENHTVESLLHMIATGRISSLEVTTAFCKRAAIAQQLTNCLTEIMFAEALERAKYLDEYLSREGKPLGPFHGLPISVKDCFMVKGQAATLGYVSYLTKPVSDHNSILIDILLAAGAVLYVKTNVPQTMLTMESVNHVFGRTMNPHKLSLTAGGSSGGEGALVSFRGSILGVGTDIGGSIRVPPACCGAYGFKPTADRIPFGKQQFSARKGSPGIVPAAGPIASSAADLSYFFKVVIQSRPWTRDSSSLAVPWRHVPRKLLRIGLMLGDKDYPLAPPVTRALESAAAKLRAAGHHIKLCPSLPSVRKAAVIAGGFFSMDNEMTPLSHLKNVEDPIASLAHTSTRNLVQSRKYNIDDVWDSNTALSEYREEWLCQWQATGMDVLLCPGAHATAVPHDTFGMPVYTVIWNLLDFPAAVVPFLKADKTVDSVGGYDAAPVDGAPCSLQIVGWRFQDEEVLMATEVIDQALRA</sequence>
<dbReference type="GO" id="GO:0016787">
    <property type="term" value="F:hydrolase activity"/>
    <property type="evidence" value="ECO:0007669"/>
    <property type="project" value="UniProtKB-KW"/>
</dbReference>
<protein>
    <recommendedName>
        <fullName evidence="5">Amidase domain-containing protein</fullName>
    </recommendedName>
</protein>
<dbReference type="RefSeq" id="XP_018690814.1">
    <property type="nucleotide sequence ID" value="XM_018839693.1"/>
</dbReference>
<feature type="binding site" evidence="4">
    <location>
        <position position="215"/>
    </location>
    <ligand>
        <name>substrate</name>
    </ligand>
</feature>
<dbReference type="STRING" id="1367422.A0A178ZCE3"/>
<feature type="active site" description="Charge relay system" evidence="3">
    <location>
        <position position="215"/>
    </location>
</feature>
<name>A0A178ZCE3_9EURO</name>
<accession>A0A178ZCE3</accession>
<evidence type="ECO:0000313" key="6">
    <source>
        <dbReference type="EMBL" id="OAP57447.1"/>
    </source>
</evidence>
<evidence type="ECO:0000256" key="2">
    <source>
        <dbReference type="ARBA" id="ARBA00022801"/>
    </source>
</evidence>
<dbReference type="PANTHER" id="PTHR46072:SF3">
    <property type="entry name" value="AMIDASE"/>
    <property type="match status" value="1"/>
</dbReference>
<evidence type="ECO:0000313" key="7">
    <source>
        <dbReference type="Proteomes" id="UP000078343"/>
    </source>
</evidence>
<dbReference type="Proteomes" id="UP000078343">
    <property type="component" value="Unassembled WGS sequence"/>
</dbReference>
<dbReference type="InterPro" id="IPR023631">
    <property type="entry name" value="Amidase_dom"/>
</dbReference>
<comment type="similarity">
    <text evidence="1">Belongs to the amidase family.</text>
</comment>